<comment type="caution">
    <text evidence="2">The sequence shown here is derived from an EMBL/GenBank/DDBJ whole genome shotgun (WGS) entry which is preliminary data.</text>
</comment>
<gene>
    <name evidence="2" type="ORF">BOKJ2_LOCUS13756</name>
</gene>
<keyword evidence="3" id="KW-1185">Reference proteome</keyword>
<organism evidence="2 3">
    <name type="scientific">Bursaphelenchus okinawaensis</name>
    <dbReference type="NCBI Taxonomy" id="465554"/>
    <lineage>
        <taxon>Eukaryota</taxon>
        <taxon>Metazoa</taxon>
        <taxon>Ecdysozoa</taxon>
        <taxon>Nematoda</taxon>
        <taxon>Chromadorea</taxon>
        <taxon>Rhabditida</taxon>
        <taxon>Tylenchina</taxon>
        <taxon>Tylenchomorpha</taxon>
        <taxon>Aphelenchoidea</taxon>
        <taxon>Aphelenchoididae</taxon>
        <taxon>Bursaphelenchus</taxon>
    </lineage>
</organism>
<reference evidence="2" key="1">
    <citation type="submission" date="2020-09" db="EMBL/GenBank/DDBJ databases">
        <authorList>
            <person name="Kikuchi T."/>
        </authorList>
    </citation>
    <scope>NUCLEOTIDE SEQUENCE</scope>
    <source>
        <strain evidence="2">SH1</strain>
    </source>
</reference>
<feature type="signal peptide" evidence="1">
    <location>
        <begin position="1"/>
        <end position="19"/>
    </location>
</feature>
<dbReference type="AlphaFoldDB" id="A0A811LN47"/>
<dbReference type="Proteomes" id="UP000614601">
    <property type="component" value="Unassembled WGS sequence"/>
</dbReference>
<feature type="chain" id="PRO_5035595661" evidence="1">
    <location>
        <begin position="20"/>
        <end position="114"/>
    </location>
</feature>
<sequence>MWSGLMLALAIASVIVIDALPSRLNGIVKEDLTEPQKDQFVYLSSPEVLDYAERFSEPDIRNEKRSVAISRLNFRPGKRSIMPGNLQPVDMFQPTMRLNKRYVLARTGFRPARK</sequence>
<proteinExistence type="predicted"/>
<dbReference type="EMBL" id="CAJFDH010000006">
    <property type="protein sequence ID" value="CAD5229697.1"/>
    <property type="molecule type" value="Genomic_DNA"/>
</dbReference>
<name>A0A811LN47_9BILA</name>
<evidence type="ECO:0000313" key="2">
    <source>
        <dbReference type="EMBL" id="CAD5229697.1"/>
    </source>
</evidence>
<dbReference type="Proteomes" id="UP000783686">
    <property type="component" value="Unassembled WGS sequence"/>
</dbReference>
<accession>A0A811LN47</accession>
<dbReference type="OrthoDB" id="5853887at2759"/>
<evidence type="ECO:0000313" key="3">
    <source>
        <dbReference type="Proteomes" id="UP000614601"/>
    </source>
</evidence>
<keyword evidence="1" id="KW-0732">Signal</keyword>
<evidence type="ECO:0000256" key="1">
    <source>
        <dbReference type="SAM" id="SignalP"/>
    </source>
</evidence>
<protein>
    <submittedName>
        <fullName evidence="2">Uncharacterized protein</fullName>
    </submittedName>
</protein>
<dbReference type="EMBL" id="CAJFCW020000006">
    <property type="protein sequence ID" value="CAG9127198.1"/>
    <property type="molecule type" value="Genomic_DNA"/>
</dbReference>